<feature type="region of interest" description="Disordered" evidence="1">
    <location>
        <begin position="225"/>
        <end position="285"/>
    </location>
</feature>
<dbReference type="InterPro" id="IPR021109">
    <property type="entry name" value="Peptidase_aspartic_dom_sf"/>
</dbReference>
<feature type="compositionally biased region" description="Basic and acidic residues" evidence="1">
    <location>
        <begin position="336"/>
        <end position="358"/>
    </location>
</feature>
<dbReference type="CDD" id="cd00303">
    <property type="entry name" value="retropepsin_like"/>
    <property type="match status" value="1"/>
</dbReference>
<evidence type="ECO:0000256" key="1">
    <source>
        <dbReference type="SAM" id="MobiDB-lite"/>
    </source>
</evidence>
<comment type="caution">
    <text evidence="2">The sequence shown here is derived from an EMBL/GenBank/DDBJ whole genome shotgun (WGS) entry which is preliminary data.</text>
</comment>
<accession>A0A9N9C7I9</accession>
<proteinExistence type="predicted"/>
<feature type="region of interest" description="Disordered" evidence="1">
    <location>
        <begin position="336"/>
        <end position="369"/>
    </location>
</feature>
<dbReference type="Proteomes" id="UP000789706">
    <property type="component" value="Unassembled WGS sequence"/>
</dbReference>
<name>A0A9N9C7I9_9GLOM</name>
<evidence type="ECO:0000313" key="2">
    <source>
        <dbReference type="EMBL" id="CAG8589222.1"/>
    </source>
</evidence>
<feature type="compositionally biased region" description="Basic residues" evidence="1">
    <location>
        <begin position="252"/>
        <end position="268"/>
    </location>
</feature>
<keyword evidence="3" id="KW-1185">Reference proteome</keyword>
<evidence type="ECO:0000313" key="3">
    <source>
        <dbReference type="Proteomes" id="UP000789706"/>
    </source>
</evidence>
<dbReference type="EMBL" id="CAJVPK010001508">
    <property type="protein sequence ID" value="CAG8589222.1"/>
    <property type="molecule type" value="Genomic_DNA"/>
</dbReference>
<protein>
    <submittedName>
        <fullName evidence="2">11721_t:CDS:1</fullName>
    </submittedName>
</protein>
<dbReference type="Gene3D" id="2.40.70.10">
    <property type="entry name" value="Acid Proteases"/>
    <property type="match status" value="1"/>
</dbReference>
<reference evidence="2" key="1">
    <citation type="submission" date="2021-06" db="EMBL/GenBank/DDBJ databases">
        <authorList>
            <person name="Kallberg Y."/>
            <person name="Tangrot J."/>
            <person name="Rosling A."/>
        </authorList>
    </citation>
    <scope>NUCLEOTIDE SEQUENCE</scope>
    <source>
        <strain evidence="2">AZ414A</strain>
    </source>
</reference>
<dbReference type="OrthoDB" id="2345088at2759"/>
<feature type="compositionally biased region" description="Low complexity" evidence="1">
    <location>
        <begin position="225"/>
        <end position="236"/>
    </location>
</feature>
<organism evidence="2 3">
    <name type="scientific">Diversispora eburnea</name>
    <dbReference type="NCBI Taxonomy" id="1213867"/>
    <lineage>
        <taxon>Eukaryota</taxon>
        <taxon>Fungi</taxon>
        <taxon>Fungi incertae sedis</taxon>
        <taxon>Mucoromycota</taxon>
        <taxon>Glomeromycotina</taxon>
        <taxon>Glomeromycetes</taxon>
        <taxon>Diversisporales</taxon>
        <taxon>Diversisporaceae</taxon>
        <taxon>Diversispora</taxon>
    </lineage>
</organism>
<gene>
    <name evidence="2" type="ORF">DEBURN_LOCUS8969</name>
</gene>
<dbReference type="AlphaFoldDB" id="A0A9N9C7I9"/>
<sequence>MFVDTIVKGKIPVKVLIDTTSKSNTISRRLYSKLESDHGLEGIPDEDIIGEEIKGLDLQFRYKRKWRSLDGTEVIDFQIRKNSSFDLVLGQDWLWAHEAKISFKFSPGTYEQYGIITDPKNYCFVMINGMSIQLIEEGNTPTGGSLSHKASSTKNRRISKIKKYPKIDLGDGGGNLSIKTHFNNIWKSVHSIENDIEYRIFEKLCIIEYELSCINKEKLPWVNSETETSSSSSNSEPMNSGRYKFQKDRMRNTKKKVVSPIRKHRKNNLSKSTESKPGPTLEENCDNDSANDLLWKNHLKKLESLAISDRVHKREIKSIAIQEEIGRAEEQLLEKPPEKRKANIKDSKVEERVGEKRQRLTRSMNKQKAESFTDLITNSESYGLDDENEDILDNEQTPSVAPSTVETKVIVESNKKAVQDLLGVKCSENMQLICQYHDKTYPDEILLDLRPNSRFTKELPLNILSPYLKELDDKIENLIPSYIHEFLTQFFNQNLTGEDWHTKIDDLQCQDRNDLLMVSVIRILRRTLPPFIIAYSLGPRNPLLNLTTLEKPHLNNFVHPCLQTSLWYISSINYEFGEIRTENHKNQCADGVGYLNTADKYQLVYMEGSRPNADDDKEVADASKIANNLQKIYINVVKDNIKCRRRFPKLCIFGGQSYRLRVYLQFLDYCGRKFRLNEVDNANLPRDFTEMPDFVSFYECIIKWAMLAREIMEGFEESRTQKRPSRLSYISSLKVVDTM</sequence>